<dbReference type="Pfam" id="PF07690">
    <property type="entry name" value="MFS_1"/>
    <property type="match status" value="1"/>
</dbReference>
<dbReference type="PANTHER" id="PTHR23546:SF1">
    <property type="entry name" value="MEMBRANE PROTEIN"/>
    <property type="match status" value="1"/>
</dbReference>
<dbReference type="CDD" id="cd17325">
    <property type="entry name" value="MFS_MdtG_SLC18_like"/>
    <property type="match status" value="1"/>
</dbReference>
<dbReference type="AlphaFoldDB" id="A0A7W2YJH3"/>
<organism evidence="7 8">
    <name type="scientific">Sediminihaliea albiluteola</name>
    <dbReference type="NCBI Taxonomy" id="2758564"/>
    <lineage>
        <taxon>Bacteria</taxon>
        <taxon>Pseudomonadati</taxon>
        <taxon>Pseudomonadota</taxon>
        <taxon>Gammaproteobacteria</taxon>
        <taxon>Cellvibrionales</taxon>
        <taxon>Halieaceae</taxon>
        <taxon>Sediminihaliea</taxon>
    </lineage>
</organism>
<evidence type="ECO:0000313" key="8">
    <source>
        <dbReference type="Proteomes" id="UP000539350"/>
    </source>
</evidence>
<feature type="transmembrane region" description="Helical" evidence="5">
    <location>
        <begin position="12"/>
        <end position="34"/>
    </location>
</feature>
<reference evidence="7 8" key="1">
    <citation type="submission" date="2020-07" db="EMBL/GenBank/DDBJ databases">
        <title>Halieaceae bacterium, F7430, whole genome shotgun sequencing project.</title>
        <authorList>
            <person name="Jiang S."/>
            <person name="Liu Z.W."/>
            <person name="Du Z.J."/>
        </authorList>
    </citation>
    <scope>NUCLEOTIDE SEQUENCE [LARGE SCALE GENOMIC DNA]</scope>
    <source>
        <strain evidence="7 8">F7430</strain>
    </source>
</reference>
<feature type="transmembrane region" description="Helical" evidence="5">
    <location>
        <begin position="377"/>
        <end position="395"/>
    </location>
</feature>
<feature type="transmembrane region" description="Helical" evidence="5">
    <location>
        <begin position="221"/>
        <end position="238"/>
    </location>
</feature>
<dbReference type="Proteomes" id="UP000539350">
    <property type="component" value="Unassembled WGS sequence"/>
</dbReference>
<dbReference type="Gene3D" id="1.20.1250.20">
    <property type="entry name" value="MFS general substrate transporter like domains"/>
    <property type="match status" value="1"/>
</dbReference>
<feature type="transmembrane region" description="Helical" evidence="5">
    <location>
        <begin position="179"/>
        <end position="197"/>
    </location>
</feature>
<feature type="transmembrane region" description="Helical" evidence="5">
    <location>
        <begin position="313"/>
        <end position="340"/>
    </location>
</feature>
<feature type="transmembrane region" description="Helical" evidence="5">
    <location>
        <begin position="290"/>
        <end position="307"/>
    </location>
</feature>
<feature type="transmembrane region" description="Helical" evidence="5">
    <location>
        <begin position="258"/>
        <end position="278"/>
    </location>
</feature>
<protein>
    <submittedName>
        <fullName evidence="7">MFS transporter</fullName>
    </submittedName>
</protein>
<gene>
    <name evidence="7" type="ORF">H2508_08365</name>
</gene>
<dbReference type="PRINTS" id="PR01035">
    <property type="entry name" value="TCRTETA"/>
</dbReference>
<dbReference type="InterPro" id="IPR011701">
    <property type="entry name" value="MFS"/>
</dbReference>
<accession>A0A7W2YJH3</accession>
<dbReference type="GO" id="GO:0016020">
    <property type="term" value="C:membrane"/>
    <property type="evidence" value="ECO:0007669"/>
    <property type="project" value="UniProtKB-SubCell"/>
</dbReference>
<evidence type="ECO:0000256" key="5">
    <source>
        <dbReference type="SAM" id="Phobius"/>
    </source>
</evidence>
<evidence type="ECO:0000313" key="7">
    <source>
        <dbReference type="EMBL" id="MBA6413120.1"/>
    </source>
</evidence>
<proteinExistence type="predicted"/>
<feature type="transmembrane region" description="Helical" evidence="5">
    <location>
        <begin position="78"/>
        <end position="102"/>
    </location>
</feature>
<dbReference type="InterPro" id="IPR036259">
    <property type="entry name" value="MFS_trans_sf"/>
</dbReference>
<evidence type="ECO:0000256" key="1">
    <source>
        <dbReference type="ARBA" id="ARBA00004141"/>
    </source>
</evidence>
<comment type="caution">
    <text evidence="7">The sequence shown here is derived from an EMBL/GenBank/DDBJ whole genome shotgun (WGS) entry which is preliminary data.</text>
</comment>
<keyword evidence="3 5" id="KW-1133">Transmembrane helix</keyword>
<feature type="domain" description="Major facilitator superfamily (MFS) profile" evidence="6">
    <location>
        <begin position="12"/>
        <end position="400"/>
    </location>
</feature>
<dbReference type="InterPro" id="IPR020846">
    <property type="entry name" value="MFS_dom"/>
</dbReference>
<dbReference type="RefSeq" id="WP_182171788.1">
    <property type="nucleotide sequence ID" value="NZ_JACFXU010000014.1"/>
</dbReference>
<sequence length="403" mass="42187">MTKQYKQLDIRQTSVLIMGLMATGIGQSLVFAILAPLGREVALSELQITSIIAVSALIFALASPHWGRVSDRVGRKPIIITGLAGYTVGTVLFTSVLYAGLAGMMSGLLLYAVLMITRCSQSIIMSATGPASTAYAADNSSPSMRTKTMARLGTANSMGMILGPAVSGALATFGLLAPLYFAAGLSALAGFVVWRMLPPTPKQDLTSRNPRKRLRFTDPRIRHYLAGAVGLFIGFSAIQQTLGFLLQDKLSLSGIETAQLTGAALMISALFTFNAQVTLMQRLRLRATQFLRLGLLSLLIGACIVAGSERFAVLAVGMAFMGNGLGLAMPAVAAGASLAVSTEEQGAVAGMVSACPAMGFVVGPICAGALYQIHGPLAALFSAGVFLLVLVVLSLHDRHTHPR</sequence>
<dbReference type="InterPro" id="IPR001958">
    <property type="entry name" value="Tet-R_TetA/multi-R_MdtG-like"/>
</dbReference>
<feature type="transmembrane region" description="Helical" evidence="5">
    <location>
        <begin position="46"/>
        <end position="66"/>
    </location>
</feature>
<dbReference type="PROSITE" id="PS50850">
    <property type="entry name" value="MFS"/>
    <property type="match status" value="1"/>
</dbReference>
<evidence type="ECO:0000256" key="3">
    <source>
        <dbReference type="ARBA" id="ARBA00022989"/>
    </source>
</evidence>
<evidence type="ECO:0000256" key="4">
    <source>
        <dbReference type="ARBA" id="ARBA00023136"/>
    </source>
</evidence>
<keyword evidence="4 5" id="KW-0472">Membrane</keyword>
<comment type="subcellular location">
    <subcellularLocation>
        <location evidence="1">Membrane</location>
        <topology evidence="1">Multi-pass membrane protein</topology>
    </subcellularLocation>
</comment>
<dbReference type="EMBL" id="JACFXU010000014">
    <property type="protein sequence ID" value="MBA6413120.1"/>
    <property type="molecule type" value="Genomic_DNA"/>
</dbReference>
<name>A0A7W2YJH3_9GAMM</name>
<feature type="transmembrane region" description="Helical" evidence="5">
    <location>
        <begin position="347"/>
        <end position="371"/>
    </location>
</feature>
<evidence type="ECO:0000259" key="6">
    <source>
        <dbReference type="PROSITE" id="PS50850"/>
    </source>
</evidence>
<dbReference type="PANTHER" id="PTHR23546">
    <property type="entry name" value="TRANSPORT PROTEIN"/>
    <property type="match status" value="1"/>
</dbReference>
<keyword evidence="8" id="KW-1185">Reference proteome</keyword>
<keyword evidence="2 5" id="KW-0812">Transmembrane</keyword>
<dbReference type="SUPFAM" id="SSF103473">
    <property type="entry name" value="MFS general substrate transporter"/>
    <property type="match status" value="1"/>
</dbReference>
<dbReference type="GO" id="GO:0022857">
    <property type="term" value="F:transmembrane transporter activity"/>
    <property type="evidence" value="ECO:0007669"/>
    <property type="project" value="InterPro"/>
</dbReference>
<evidence type="ECO:0000256" key="2">
    <source>
        <dbReference type="ARBA" id="ARBA00022692"/>
    </source>
</evidence>